<keyword evidence="1" id="KW-0812">Transmembrane</keyword>
<evidence type="ECO:0000313" key="3">
    <source>
        <dbReference type="Proteomes" id="UP000573963"/>
    </source>
</evidence>
<evidence type="ECO:0000256" key="1">
    <source>
        <dbReference type="SAM" id="Phobius"/>
    </source>
</evidence>
<organism evidence="2 3">
    <name type="scientific">Paraclostridium bifermentans</name>
    <name type="common">Clostridium bifermentans</name>
    <dbReference type="NCBI Taxonomy" id="1490"/>
    <lineage>
        <taxon>Bacteria</taxon>
        <taxon>Bacillati</taxon>
        <taxon>Bacillota</taxon>
        <taxon>Clostridia</taxon>
        <taxon>Peptostreptococcales</taxon>
        <taxon>Peptostreptococcaceae</taxon>
        <taxon>Paraclostridium</taxon>
    </lineage>
</organism>
<comment type="caution">
    <text evidence="2">The sequence shown here is derived from an EMBL/GenBank/DDBJ whole genome shotgun (WGS) entry which is preliminary data.</text>
</comment>
<proteinExistence type="predicted"/>
<dbReference type="EMBL" id="JABAFD010000008">
    <property type="protein sequence ID" value="NME10410.1"/>
    <property type="molecule type" value="Genomic_DNA"/>
</dbReference>
<gene>
    <name evidence="2" type="ORF">HF875_12820</name>
</gene>
<dbReference type="AlphaFoldDB" id="A0AA44DMI2"/>
<sequence>MQKKKFIILSSLIPILILLNITVFKGILIANITIALTLALLSGKLVSEVIKLKIGRSK</sequence>
<dbReference type="Proteomes" id="UP000573963">
    <property type="component" value="Unassembled WGS sequence"/>
</dbReference>
<dbReference type="RefSeq" id="WP_168932473.1">
    <property type="nucleotide sequence ID" value="NZ_JABAFD010000008.1"/>
</dbReference>
<protein>
    <submittedName>
        <fullName evidence="2">Uncharacterized protein</fullName>
    </submittedName>
</protein>
<reference evidence="2 3" key="1">
    <citation type="submission" date="2020-04" db="EMBL/GenBank/DDBJ databases">
        <authorList>
            <person name="Hitch T.C.A."/>
            <person name="Wylensek D."/>
            <person name="Clavel T."/>
        </authorList>
    </citation>
    <scope>NUCLEOTIDE SEQUENCE [LARGE SCALE GENOMIC DNA]</scope>
    <source>
        <strain evidence="2 3">Med78_4-601-WT-2</strain>
    </source>
</reference>
<accession>A0AA44DMI2</accession>
<keyword evidence="1" id="KW-1133">Transmembrane helix</keyword>
<feature type="transmembrane region" description="Helical" evidence="1">
    <location>
        <begin position="12"/>
        <end position="41"/>
    </location>
</feature>
<name>A0AA44DMI2_PARBF</name>
<evidence type="ECO:0000313" key="2">
    <source>
        <dbReference type="EMBL" id="NME10410.1"/>
    </source>
</evidence>
<keyword evidence="1" id="KW-0472">Membrane</keyword>